<feature type="transmembrane region" description="Helical" evidence="1">
    <location>
        <begin position="30"/>
        <end position="57"/>
    </location>
</feature>
<proteinExistence type="predicted"/>
<feature type="transmembrane region" description="Helical" evidence="1">
    <location>
        <begin position="69"/>
        <end position="91"/>
    </location>
</feature>
<evidence type="ECO:0000313" key="2">
    <source>
        <dbReference type="EMBL" id="OGC79491.1"/>
    </source>
</evidence>
<keyword evidence="1" id="KW-0812">Transmembrane</keyword>
<dbReference type="EMBL" id="MEWJ01000047">
    <property type="protein sequence ID" value="OGC79491.1"/>
    <property type="molecule type" value="Genomic_DNA"/>
</dbReference>
<evidence type="ECO:0000256" key="1">
    <source>
        <dbReference type="SAM" id="Phobius"/>
    </source>
</evidence>
<dbReference type="AlphaFoldDB" id="A0A1F4XD35"/>
<name>A0A1F4XD35_UNCKA</name>
<sequence length="124" mass="14482">MPKFLYTAIFLSILSTMSLAYSLLVLKPSNYSYIFIFLISLFLFFTGLFSTTGFFVATKKFGKERDPRVLFREVLKISAYVSFGIFIFFFLRGFKLISLLNIFLSVAFYLALGYQLFIYGRKER</sequence>
<keyword evidence="1" id="KW-1133">Transmembrane helix</keyword>
<keyword evidence="1" id="KW-0472">Membrane</keyword>
<accession>A0A1F4XD35</accession>
<feature type="transmembrane region" description="Helical" evidence="1">
    <location>
        <begin position="97"/>
        <end position="119"/>
    </location>
</feature>
<reference evidence="2 3" key="1">
    <citation type="journal article" date="2016" name="Nat. Commun.">
        <title>Thousands of microbial genomes shed light on interconnected biogeochemical processes in an aquifer system.</title>
        <authorList>
            <person name="Anantharaman K."/>
            <person name="Brown C.T."/>
            <person name="Hug L.A."/>
            <person name="Sharon I."/>
            <person name="Castelle C.J."/>
            <person name="Probst A.J."/>
            <person name="Thomas B.C."/>
            <person name="Singh A."/>
            <person name="Wilkins M.J."/>
            <person name="Karaoz U."/>
            <person name="Brodie E.L."/>
            <person name="Williams K.H."/>
            <person name="Hubbard S.S."/>
            <person name="Banfield J.F."/>
        </authorList>
    </citation>
    <scope>NUCLEOTIDE SEQUENCE [LARGE SCALE GENOMIC DNA]</scope>
</reference>
<gene>
    <name evidence="2" type="ORF">A3K01_03025</name>
</gene>
<organism evidence="2 3">
    <name type="scientific">candidate division WWE3 bacterium RIFOXYD1_FULL_43_17</name>
    <dbReference type="NCBI Taxonomy" id="1802652"/>
    <lineage>
        <taxon>Bacteria</taxon>
        <taxon>Katanobacteria</taxon>
    </lineage>
</organism>
<comment type="caution">
    <text evidence="2">The sequence shown here is derived from an EMBL/GenBank/DDBJ whole genome shotgun (WGS) entry which is preliminary data.</text>
</comment>
<dbReference type="Proteomes" id="UP000177845">
    <property type="component" value="Unassembled WGS sequence"/>
</dbReference>
<evidence type="ECO:0000313" key="3">
    <source>
        <dbReference type="Proteomes" id="UP000177845"/>
    </source>
</evidence>
<protein>
    <submittedName>
        <fullName evidence="2">Uncharacterized protein</fullName>
    </submittedName>
</protein>